<keyword evidence="1" id="KW-1133">Transmembrane helix</keyword>
<comment type="caution">
    <text evidence="2">The sequence shown here is derived from an EMBL/GenBank/DDBJ whole genome shotgun (WGS) entry which is preliminary data.</text>
</comment>
<dbReference type="EMBL" id="JADYXP020000025">
    <property type="protein sequence ID" value="KAL0100785.1"/>
    <property type="molecule type" value="Genomic_DNA"/>
</dbReference>
<reference evidence="2 3" key="1">
    <citation type="submission" date="2023-03" db="EMBL/GenBank/DDBJ databases">
        <title>High recombination rates correlate with genetic variation in Cardiocondyla obscurior ants.</title>
        <authorList>
            <person name="Errbii M."/>
        </authorList>
    </citation>
    <scope>NUCLEOTIDE SEQUENCE [LARGE SCALE GENOMIC DNA]</scope>
    <source>
        <strain evidence="2">Alpha-2009</strain>
        <tissue evidence="2">Whole body</tissue>
    </source>
</reference>
<keyword evidence="1" id="KW-0812">Transmembrane</keyword>
<evidence type="ECO:0000313" key="3">
    <source>
        <dbReference type="Proteomes" id="UP001430953"/>
    </source>
</evidence>
<dbReference type="AlphaFoldDB" id="A0AAW2EF22"/>
<keyword evidence="3" id="KW-1185">Reference proteome</keyword>
<evidence type="ECO:0000256" key="1">
    <source>
        <dbReference type="SAM" id="Phobius"/>
    </source>
</evidence>
<evidence type="ECO:0000313" key="2">
    <source>
        <dbReference type="EMBL" id="KAL0100785.1"/>
    </source>
</evidence>
<dbReference type="Proteomes" id="UP001430953">
    <property type="component" value="Unassembled WGS sequence"/>
</dbReference>
<keyword evidence="1" id="KW-0472">Membrane</keyword>
<accession>A0AAW2EF22</accession>
<protein>
    <submittedName>
        <fullName evidence="2">Uncharacterized protein</fullName>
    </submittedName>
</protein>
<feature type="transmembrane region" description="Helical" evidence="1">
    <location>
        <begin position="28"/>
        <end position="54"/>
    </location>
</feature>
<name>A0AAW2EF22_9HYME</name>
<organism evidence="2 3">
    <name type="scientific">Cardiocondyla obscurior</name>
    <dbReference type="NCBI Taxonomy" id="286306"/>
    <lineage>
        <taxon>Eukaryota</taxon>
        <taxon>Metazoa</taxon>
        <taxon>Ecdysozoa</taxon>
        <taxon>Arthropoda</taxon>
        <taxon>Hexapoda</taxon>
        <taxon>Insecta</taxon>
        <taxon>Pterygota</taxon>
        <taxon>Neoptera</taxon>
        <taxon>Endopterygota</taxon>
        <taxon>Hymenoptera</taxon>
        <taxon>Apocrita</taxon>
        <taxon>Aculeata</taxon>
        <taxon>Formicoidea</taxon>
        <taxon>Formicidae</taxon>
        <taxon>Myrmicinae</taxon>
        <taxon>Cardiocondyla</taxon>
    </lineage>
</organism>
<sequence>MFGSRYCLLERTSDDGTESTRLNITLAYFFYGYSSFSLSLSLFLSFSLCSCFIISSEKYTLQICIGRVIIQISDMIVNFIRINKLRDKMLRAKTGASLINDGHSIALYLFTDHREDNASSRCNLIVRLYITLWLFTGHVISFDGIAHH</sequence>
<gene>
    <name evidence="2" type="ORF">PUN28_019278</name>
</gene>
<proteinExistence type="predicted"/>